<sequence>MAVEDTEDRGSFLIFKFLIPKQTDSELLQFQIIWMKICGTATKNCRLFLQCKNGNGTIHVVGINKFSKIPSLIATYLRLPPFGRLHMSKLRKIIFTGRFRI</sequence>
<accession>A0A482VU48</accession>
<dbReference type="AlphaFoldDB" id="A0A482VU48"/>
<name>A0A482VU48_ASBVE</name>
<keyword evidence="2" id="KW-1185">Reference proteome</keyword>
<organism evidence="1 2">
    <name type="scientific">Asbolus verrucosus</name>
    <name type="common">Desert ironclad beetle</name>
    <dbReference type="NCBI Taxonomy" id="1661398"/>
    <lineage>
        <taxon>Eukaryota</taxon>
        <taxon>Metazoa</taxon>
        <taxon>Ecdysozoa</taxon>
        <taxon>Arthropoda</taxon>
        <taxon>Hexapoda</taxon>
        <taxon>Insecta</taxon>
        <taxon>Pterygota</taxon>
        <taxon>Neoptera</taxon>
        <taxon>Endopterygota</taxon>
        <taxon>Coleoptera</taxon>
        <taxon>Polyphaga</taxon>
        <taxon>Cucujiformia</taxon>
        <taxon>Tenebrionidae</taxon>
        <taxon>Pimeliinae</taxon>
        <taxon>Asbolus</taxon>
    </lineage>
</organism>
<gene>
    <name evidence="1" type="ORF">BDFB_010629</name>
</gene>
<evidence type="ECO:0000313" key="2">
    <source>
        <dbReference type="Proteomes" id="UP000292052"/>
    </source>
</evidence>
<dbReference type="Proteomes" id="UP000292052">
    <property type="component" value="Unassembled WGS sequence"/>
</dbReference>
<proteinExistence type="predicted"/>
<dbReference type="EMBL" id="QDEB01062122">
    <property type="protein sequence ID" value="RZC36422.1"/>
    <property type="molecule type" value="Genomic_DNA"/>
</dbReference>
<comment type="caution">
    <text evidence="1">The sequence shown here is derived from an EMBL/GenBank/DDBJ whole genome shotgun (WGS) entry which is preliminary data.</text>
</comment>
<reference evidence="1 2" key="1">
    <citation type="submission" date="2017-03" db="EMBL/GenBank/DDBJ databases">
        <title>Genome of the blue death feigning beetle - Asbolus verrucosus.</title>
        <authorList>
            <person name="Rider S.D."/>
        </authorList>
    </citation>
    <scope>NUCLEOTIDE SEQUENCE [LARGE SCALE GENOMIC DNA]</scope>
    <source>
        <strain evidence="1">Butters</strain>
        <tissue evidence="1">Head and leg muscle</tissue>
    </source>
</reference>
<evidence type="ECO:0000313" key="1">
    <source>
        <dbReference type="EMBL" id="RZC36422.1"/>
    </source>
</evidence>
<protein>
    <submittedName>
        <fullName evidence="1">Uncharacterized protein</fullName>
    </submittedName>
</protein>